<accession>A0A5C5ZH05</accession>
<dbReference type="RefSeq" id="WP_146403424.1">
    <property type="nucleotide sequence ID" value="NZ_SJPQ01000006.1"/>
</dbReference>
<gene>
    <name evidence="2" type="ORF">Mal64_38910</name>
</gene>
<dbReference type="InterPro" id="IPR011990">
    <property type="entry name" value="TPR-like_helical_dom_sf"/>
</dbReference>
<feature type="region of interest" description="Disordered" evidence="1">
    <location>
        <begin position="640"/>
        <end position="662"/>
    </location>
</feature>
<dbReference type="AlphaFoldDB" id="A0A5C5ZH05"/>
<keyword evidence="3" id="KW-1185">Reference proteome</keyword>
<name>A0A5C5ZH05_9BACT</name>
<protein>
    <recommendedName>
        <fullName evidence="4">Tetratricopeptide repeat protein</fullName>
    </recommendedName>
</protein>
<evidence type="ECO:0000313" key="2">
    <source>
        <dbReference type="EMBL" id="TWT86151.1"/>
    </source>
</evidence>
<evidence type="ECO:0000256" key="1">
    <source>
        <dbReference type="SAM" id="MobiDB-lite"/>
    </source>
</evidence>
<proteinExistence type="predicted"/>
<dbReference type="Gene3D" id="1.25.40.10">
    <property type="entry name" value="Tetratricopeptide repeat domain"/>
    <property type="match status" value="1"/>
</dbReference>
<dbReference type="Proteomes" id="UP000315440">
    <property type="component" value="Unassembled WGS sequence"/>
</dbReference>
<dbReference type="EMBL" id="SJPQ01000006">
    <property type="protein sequence ID" value="TWT86151.1"/>
    <property type="molecule type" value="Genomic_DNA"/>
</dbReference>
<dbReference type="OrthoDB" id="212511at2"/>
<feature type="compositionally biased region" description="Basic and acidic residues" evidence="1">
    <location>
        <begin position="650"/>
        <end position="662"/>
    </location>
</feature>
<organism evidence="2 3">
    <name type="scientific">Pseudobythopirellula maris</name>
    <dbReference type="NCBI Taxonomy" id="2527991"/>
    <lineage>
        <taxon>Bacteria</taxon>
        <taxon>Pseudomonadati</taxon>
        <taxon>Planctomycetota</taxon>
        <taxon>Planctomycetia</taxon>
        <taxon>Pirellulales</taxon>
        <taxon>Lacipirellulaceae</taxon>
        <taxon>Pseudobythopirellula</taxon>
    </lineage>
</organism>
<reference evidence="2 3" key="1">
    <citation type="submission" date="2019-02" db="EMBL/GenBank/DDBJ databases">
        <title>Deep-cultivation of Planctomycetes and their phenomic and genomic characterization uncovers novel biology.</title>
        <authorList>
            <person name="Wiegand S."/>
            <person name="Jogler M."/>
            <person name="Boedeker C."/>
            <person name="Pinto D."/>
            <person name="Vollmers J."/>
            <person name="Rivas-Marin E."/>
            <person name="Kohn T."/>
            <person name="Peeters S.H."/>
            <person name="Heuer A."/>
            <person name="Rast P."/>
            <person name="Oberbeckmann S."/>
            <person name="Bunk B."/>
            <person name="Jeske O."/>
            <person name="Meyerdierks A."/>
            <person name="Storesund J.E."/>
            <person name="Kallscheuer N."/>
            <person name="Luecker S."/>
            <person name="Lage O.M."/>
            <person name="Pohl T."/>
            <person name="Merkel B.J."/>
            <person name="Hornburger P."/>
            <person name="Mueller R.-W."/>
            <person name="Bruemmer F."/>
            <person name="Labrenz M."/>
            <person name="Spormann A.M."/>
            <person name="Op Den Camp H."/>
            <person name="Overmann J."/>
            <person name="Amann R."/>
            <person name="Jetten M.S.M."/>
            <person name="Mascher T."/>
            <person name="Medema M.H."/>
            <person name="Devos D.P."/>
            <person name="Kaster A.-K."/>
            <person name="Ovreas L."/>
            <person name="Rohde M."/>
            <person name="Galperin M.Y."/>
            <person name="Jogler C."/>
        </authorList>
    </citation>
    <scope>NUCLEOTIDE SEQUENCE [LARGE SCALE GENOMIC DNA]</scope>
    <source>
        <strain evidence="2 3">Mal64</strain>
    </source>
</reference>
<evidence type="ECO:0008006" key="4">
    <source>
        <dbReference type="Google" id="ProtNLM"/>
    </source>
</evidence>
<comment type="caution">
    <text evidence="2">The sequence shown here is derived from an EMBL/GenBank/DDBJ whole genome shotgun (WGS) entry which is preliminary data.</text>
</comment>
<dbReference type="PROSITE" id="PS51257">
    <property type="entry name" value="PROKAR_LIPOPROTEIN"/>
    <property type="match status" value="1"/>
</dbReference>
<evidence type="ECO:0000313" key="3">
    <source>
        <dbReference type="Proteomes" id="UP000315440"/>
    </source>
</evidence>
<sequence length="662" mass="71661">MRLAIAGLLLVAIVAAGCEQRTPRRGPGAGSAHRTAAQRVSQSNALFDAIVGQLRNLPEAAQLELRPPVVVLNSRNSADREDVLAVAAPNPRVENSPVNLIGVPTQNARFRSAGVQPGDIVKYYVLLDRESRERLQEAGEADIVTMEAIDLTVAQVLSEAALIVENALPQPIGPPGFKLEVWRNIDDRMDDISTRLAAYANRRDPPLGWQPAPDDQAIGQLTERLNQWMRQLPEDEADTWERPALLATLPADVAGSEHLAPRLSDEALSGRLFQPHETRVLEGLVWARDLAGWVAADQLQPLGQAEALFDWVVRNVQLVEETPPQFAWETLLHGRGAADSRLEVFALLCRQLNLPVVAVAAEGAPPLAGVLIADEVYLFDPTLGLPIAGEEGGVATLAAAASNDGLLRQLDLDDEPYPLTAEALADAELLVVADPFALTMRAGRFAKKLPASDTIVATVDADALAERLAAAAGERPVGLWAPPFEVIHRKHTVGPPARAQAVRAFLPYAWRPALWKARAMHFRGKLIAAGATSSDALDDGANDHRDAMRLYMDPSVRPTTSELDRLESDEKRRIYFSAKLTATLQLALLSYDEGDPENAIRWLGNSALDAPEAASHADAVRYNLARAHEALGDSAKAAELLEASDSPQSHGDKLRARRLRGD</sequence>